<accession>A0AAD9YSA7</accession>
<gene>
    <name evidence="1" type="ORF">CKAH01_03872</name>
</gene>
<proteinExistence type="predicted"/>
<dbReference type="AlphaFoldDB" id="A0AAD9YSA7"/>
<name>A0AAD9YSA7_COLKA</name>
<keyword evidence="2" id="KW-1185">Reference proteome</keyword>
<dbReference type="EMBL" id="VYYT01000057">
    <property type="protein sequence ID" value="KAK2773412.1"/>
    <property type="molecule type" value="Genomic_DNA"/>
</dbReference>
<organism evidence="1 2">
    <name type="scientific">Colletotrichum kahawae</name>
    <name type="common">Coffee berry disease fungus</name>
    <dbReference type="NCBI Taxonomy" id="34407"/>
    <lineage>
        <taxon>Eukaryota</taxon>
        <taxon>Fungi</taxon>
        <taxon>Dikarya</taxon>
        <taxon>Ascomycota</taxon>
        <taxon>Pezizomycotina</taxon>
        <taxon>Sordariomycetes</taxon>
        <taxon>Hypocreomycetidae</taxon>
        <taxon>Glomerellales</taxon>
        <taxon>Glomerellaceae</taxon>
        <taxon>Colletotrichum</taxon>
        <taxon>Colletotrichum gloeosporioides species complex</taxon>
    </lineage>
</organism>
<reference evidence="1" key="1">
    <citation type="submission" date="2023-02" db="EMBL/GenBank/DDBJ databases">
        <title>Colletotrichum kahawae CIFC_Que2 genome sequencing and assembly.</title>
        <authorList>
            <person name="Baroncelli R."/>
        </authorList>
    </citation>
    <scope>NUCLEOTIDE SEQUENCE</scope>
    <source>
        <strain evidence="1">CIFC_Que2</strain>
    </source>
</reference>
<comment type="caution">
    <text evidence="1">The sequence shown here is derived from an EMBL/GenBank/DDBJ whole genome shotgun (WGS) entry which is preliminary data.</text>
</comment>
<evidence type="ECO:0000313" key="2">
    <source>
        <dbReference type="Proteomes" id="UP001281614"/>
    </source>
</evidence>
<protein>
    <submittedName>
        <fullName evidence="1">BTB/POZ domain-containing protein</fullName>
    </submittedName>
</protein>
<dbReference type="Proteomes" id="UP001281614">
    <property type="component" value="Unassembled WGS sequence"/>
</dbReference>
<evidence type="ECO:0000313" key="1">
    <source>
        <dbReference type="EMBL" id="KAK2773412.1"/>
    </source>
</evidence>
<sequence>MVVGPNKKKFRLDSSVLTTKSMNFNTMLNPKIVEGRQLITEGHRLIAKGHLLIANEDDIESMDFIFTTIHHAFDVFSNPVFSNPKEIPFFEILVAANKYGLVFAVKNTLLLALFAETADEDTLKGMSGEKLWKLTMASAFVEDAAAFKAVTRALVLHQQGEYLDFAELWYFTELFALRVCGECGSNHSEDRVLMRRVLSKFRKEASLLQTASNARATLGMQKQIEPRWSKVPGRVHNWCS</sequence>